<sequence>MFLDSPTHTIVKHHWSNNCSIEFAINLVGILQP</sequence>
<accession>A0A2P2Q9J8</accession>
<evidence type="ECO:0000313" key="1">
    <source>
        <dbReference type="EMBL" id="MBX63688.1"/>
    </source>
</evidence>
<dbReference type="EMBL" id="GGEC01083204">
    <property type="protein sequence ID" value="MBX63688.1"/>
    <property type="molecule type" value="Transcribed_RNA"/>
</dbReference>
<dbReference type="AlphaFoldDB" id="A0A2P2Q9J8"/>
<reference evidence="1" key="1">
    <citation type="submission" date="2018-02" db="EMBL/GenBank/DDBJ databases">
        <title>Rhizophora mucronata_Transcriptome.</title>
        <authorList>
            <person name="Meera S.P."/>
            <person name="Sreeshan A."/>
            <person name="Augustine A."/>
        </authorList>
    </citation>
    <scope>NUCLEOTIDE SEQUENCE</scope>
    <source>
        <tissue evidence="1">Leaf</tissue>
    </source>
</reference>
<proteinExistence type="predicted"/>
<organism evidence="1">
    <name type="scientific">Rhizophora mucronata</name>
    <name type="common">Asiatic mangrove</name>
    <dbReference type="NCBI Taxonomy" id="61149"/>
    <lineage>
        <taxon>Eukaryota</taxon>
        <taxon>Viridiplantae</taxon>
        <taxon>Streptophyta</taxon>
        <taxon>Embryophyta</taxon>
        <taxon>Tracheophyta</taxon>
        <taxon>Spermatophyta</taxon>
        <taxon>Magnoliopsida</taxon>
        <taxon>eudicotyledons</taxon>
        <taxon>Gunneridae</taxon>
        <taxon>Pentapetalae</taxon>
        <taxon>rosids</taxon>
        <taxon>fabids</taxon>
        <taxon>Malpighiales</taxon>
        <taxon>Rhizophoraceae</taxon>
        <taxon>Rhizophora</taxon>
    </lineage>
</organism>
<protein>
    <submittedName>
        <fullName evidence="1">Uncharacterized protein</fullName>
    </submittedName>
</protein>
<name>A0A2P2Q9J8_RHIMU</name>